<dbReference type="InterPro" id="IPR039048">
    <property type="entry name" value="Trub2"/>
</dbReference>
<proteinExistence type="inferred from homology"/>
<protein>
    <recommendedName>
        <fullName evidence="2">Pseudouridine synthase II N-terminal domain-containing protein</fullName>
    </recommendedName>
</protein>
<dbReference type="PANTHER" id="PTHR13195:SF0">
    <property type="entry name" value="PSEUDOURIDYLATE SYNTHASE TRUB2, MITOCHONDRIAL"/>
    <property type="match status" value="1"/>
</dbReference>
<dbReference type="AlphaFoldDB" id="A0AA36FZX6"/>
<keyword evidence="4" id="KW-1185">Reference proteome</keyword>
<dbReference type="Pfam" id="PF01509">
    <property type="entry name" value="TruB_N"/>
    <property type="match status" value="1"/>
</dbReference>
<evidence type="ECO:0000256" key="1">
    <source>
        <dbReference type="ARBA" id="ARBA00008999"/>
    </source>
</evidence>
<feature type="domain" description="Pseudouridine synthase II N-terminal" evidence="2">
    <location>
        <begin position="98"/>
        <end position="234"/>
    </location>
</feature>
<sequence>MASSRRLWAALQGVICVHKPADTHLASLKKRIIAQIVEQGNQAWEGRPPKEIELPIVTEGESGAIWITGTKKQPDYSEHPLVVGPMLHPQDVLVEELGDMEPTTSGICLLGLNDGCEQLPGILERAWPSRYRLEGILGRQTVDNEIKGRVMESGQYEPVSRGRMQKVISKMLANFRRLSFELSGVDAQSEAAFEMARKGIPRPSIPGQLLVQKMDLAVWAPPYFALDLTCSGETDATLRNFVLQIGGSVGTVASPTKLIRLGVGPFLPEHALLWKQLNLQNIVRNIAANRKMLTDFKADQSPVFEEAEPVSVVKGLLDTKKLNSADDEEVDAMRPYWGREYEK</sequence>
<dbReference type="PANTHER" id="PTHR13195">
    <property type="entry name" value="PSEUDOURIDINE SYNTHASE-RELATED"/>
    <property type="match status" value="1"/>
</dbReference>
<evidence type="ECO:0000313" key="4">
    <source>
        <dbReference type="Proteomes" id="UP001177023"/>
    </source>
</evidence>
<dbReference type="Gene3D" id="3.30.2350.10">
    <property type="entry name" value="Pseudouridine synthase"/>
    <property type="match status" value="1"/>
</dbReference>
<reference evidence="3" key="1">
    <citation type="submission" date="2023-06" db="EMBL/GenBank/DDBJ databases">
        <authorList>
            <person name="Delattre M."/>
        </authorList>
    </citation>
    <scope>NUCLEOTIDE SEQUENCE</scope>
    <source>
        <strain evidence="3">AF72</strain>
    </source>
</reference>
<organism evidence="3 4">
    <name type="scientific">Mesorhabditis spiculigera</name>
    <dbReference type="NCBI Taxonomy" id="96644"/>
    <lineage>
        <taxon>Eukaryota</taxon>
        <taxon>Metazoa</taxon>
        <taxon>Ecdysozoa</taxon>
        <taxon>Nematoda</taxon>
        <taxon>Chromadorea</taxon>
        <taxon>Rhabditida</taxon>
        <taxon>Rhabditina</taxon>
        <taxon>Rhabditomorpha</taxon>
        <taxon>Rhabditoidea</taxon>
        <taxon>Rhabditidae</taxon>
        <taxon>Mesorhabditinae</taxon>
        <taxon>Mesorhabditis</taxon>
    </lineage>
</organism>
<gene>
    <name evidence="3" type="ORF">MSPICULIGERA_LOCUS11544</name>
</gene>
<dbReference type="GO" id="GO:0001522">
    <property type="term" value="P:pseudouridine synthesis"/>
    <property type="evidence" value="ECO:0007669"/>
    <property type="project" value="InterPro"/>
</dbReference>
<dbReference type="GO" id="GO:0009982">
    <property type="term" value="F:pseudouridine synthase activity"/>
    <property type="evidence" value="ECO:0007669"/>
    <property type="project" value="InterPro"/>
</dbReference>
<dbReference type="EMBL" id="CATQJA010002614">
    <property type="protein sequence ID" value="CAJ0573176.1"/>
    <property type="molecule type" value="Genomic_DNA"/>
</dbReference>
<evidence type="ECO:0000313" key="3">
    <source>
        <dbReference type="EMBL" id="CAJ0573176.1"/>
    </source>
</evidence>
<evidence type="ECO:0000259" key="2">
    <source>
        <dbReference type="Pfam" id="PF01509"/>
    </source>
</evidence>
<comment type="similarity">
    <text evidence="1">Belongs to the pseudouridine synthase TruB family.</text>
</comment>
<dbReference type="Proteomes" id="UP001177023">
    <property type="component" value="Unassembled WGS sequence"/>
</dbReference>
<dbReference type="GO" id="GO:0006396">
    <property type="term" value="P:RNA processing"/>
    <property type="evidence" value="ECO:0007669"/>
    <property type="project" value="InterPro"/>
</dbReference>
<dbReference type="InterPro" id="IPR002501">
    <property type="entry name" value="PsdUridine_synth_N"/>
</dbReference>
<comment type="caution">
    <text evidence="3">The sequence shown here is derived from an EMBL/GenBank/DDBJ whole genome shotgun (WGS) entry which is preliminary data.</text>
</comment>
<name>A0AA36FZX6_9BILA</name>
<feature type="non-terminal residue" evidence="3">
    <location>
        <position position="1"/>
    </location>
</feature>
<dbReference type="InterPro" id="IPR020103">
    <property type="entry name" value="PsdUridine_synth_cat_dom_sf"/>
</dbReference>
<dbReference type="SUPFAM" id="SSF55120">
    <property type="entry name" value="Pseudouridine synthase"/>
    <property type="match status" value="1"/>
</dbReference>
<accession>A0AA36FZX6</accession>
<dbReference type="GO" id="GO:0003723">
    <property type="term" value="F:RNA binding"/>
    <property type="evidence" value="ECO:0007669"/>
    <property type="project" value="InterPro"/>
</dbReference>